<keyword evidence="3" id="KW-1185">Reference proteome</keyword>
<dbReference type="AlphaFoldDB" id="A0A1H9NIY3"/>
<accession>A0A1H9NIY3</accession>
<dbReference type="STRING" id="478744.SAMN05444359_13725"/>
<dbReference type="InParanoid" id="A0A1H9NIY3"/>
<feature type="compositionally biased region" description="Low complexity" evidence="1">
    <location>
        <begin position="460"/>
        <end position="479"/>
    </location>
</feature>
<dbReference type="Proteomes" id="UP000199021">
    <property type="component" value="Unassembled WGS sequence"/>
</dbReference>
<evidence type="ECO:0008006" key="4">
    <source>
        <dbReference type="Google" id="ProtNLM"/>
    </source>
</evidence>
<proteinExistence type="predicted"/>
<feature type="region of interest" description="Disordered" evidence="1">
    <location>
        <begin position="250"/>
        <end position="272"/>
    </location>
</feature>
<protein>
    <recommendedName>
        <fullName evidence="4">Outer membrane protein beta-barrel domain-containing protein</fullName>
    </recommendedName>
</protein>
<reference evidence="3" key="1">
    <citation type="submission" date="2016-10" db="EMBL/GenBank/DDBJ databases">
        <authorList>
            <person name="Varghese N."/>
            <person name="Submissions S."/>
        </authorList>
    </citation>
    <scope>NUCLEOTIDE SEQUENCE [LARGE SCALE GENOMIC DNA]</scope>
    <source>
        <strain evidence="3">DSM 24740</strain>
    </source>
</reference>
<feature type="region of interest" description="Disordered" evidence="1">
    <location>
        <begin position="1"/>
        <end position="27"/>
    </location>
</feature>
<dbReference type="OrthoDB" id="1494931at2"/>
<sequence length="559" mass="61111">MNQQNQDFDDLIRKRLGESVPPEKPVDGWERLSEKMDADTDIQLRAALSGLSIGQHATGWEHLEQKLDPLAIADKQLADKLTGLEPAAPAGSWEKLSARIDDEVGQEVDAVLVSQLSRELAGAPSGWAALAARLELIGQRRSMVAAWKITEVSLLLSLLLLFVRFGPERVLPAPVLAEEYVSFPIADVQVEETKATPEVAVSTAVTAINDIARTGTPDGKTRQTRPRTGLAARRTPALVLPMPAAFAGEEEQTSAPVAVSQDNEQSAKVDPVASVEGLDIRPLSRSLSLPSPAVQLPRVDHSEPVRYYANVYSSPFDFNQVVTPANAVREIDISGDDRITRGMSFGLLMDISQGKNGLQIGAIFGRRSYIPTALKWYLEESYPLIEPVKGYSRFIYETISFPLSYQRTFTESDKWRFSGRVGMNMTVIARSSFSIPTEDQELLIDAFNGRADLPGPPPAVAGEEASGGRSVTTSGSSSRKLVNPDPGWLEGGSMLANSSFYLGGGLQVERLITPRWSIYVSPSFGRVIYLREKQGIGPYNDRIHTGSIRFGGRYLLSRK</sequence>
<organism evidence="2 3">
    <name type="scientific">Neolewinella agarilytica</name>
    <dbReference type="NCBI Taxonomy" id="478744"/>
    <lineage>
        <taxon>Bacteria</taxon>
        <taxon>Pseudomonadati</taxon>
        <taxon>Bacteroidota</taxon>
        <taxon>Saprospiria</taxon>
        <taxon>Saprospirales</taxon>
        <taxon>Lewinellaceae</taxon>
        <taxon>Neolewinella</taxon>
    </lineage>
</organism>
<dbReference type="EMBL" id="FOFB01000037">
    <property type="protein sequence ID" value="SER35862.1"/>
    <property type="molecule type" value="Genomic_DNA"/>
</dbReference>
<evidence type="ECO:0000313" key="2">
    <source>
        <dbReference type="EMBL" id="SER35862.1"/>
    </source>
</evidence>
<gene>
    <name evidence="2" type="ORF">SAMN05444359_13725</name>
</gene>
<evidence type="ECO:0000313" key="3">
    <source>
        <dbReference type="Proteomes" id="UP000199021"/>
    </source>
</evidence>
<feature type="region of interest" description="Disordered" evidence="1">
    <location>
        <begin position="455"/>
        <end position="483"/>
    </location>
</feature>
<evidence type="ECO:0000256" key="1">
    <source>
        <dbReference type="SAM" id="MobiDB-lite"/>
    </source>
</evidence>
<name>A0A1H9NIY3_9BACT</name>
<dbReference type="RefSeq" id="WP_090173052.1">
    <property type="nucleotide sequence ID" value="NZ_FOFB01000037.1"/>
</dbReference>